<dbReference type="Proteomes" id="UP000009168">
    <property type="component" value="Unassembled WGS sequence"/>
</dbReference>
<dbReference type="KEGG" id="tet:TTHERM_000237291"/>
<evidence type="ECO:0000313" key="1">
    <source>
        <dbReference type="EMBL" id="EWS71769.1"/>
    </source>
</evidence>
<dbReference type="AlphaFoldDB" id="W7XFZ3"/>
<dbReference type="EMBL" id="GG662443">
    <property type="protein sequence ID" value="EWS71769.1"/>
    <property type="molecule type" value="Genomic_DNA"/>
</dbReference>
<organism evidence="1 2">
    <name type="scientific">Tetrahymena thermophila (strain SB210)</name>
    <dbReference type="NCBI Taxonomy" id="312017"/>
    <lineage>
        <taxon>Eukaryota</taxon>
        <taxon>Sar</taxon>
        <taxon>Alveolata</taxon>
        <taxon>Ciliophora</taxon>
        <taxon>Intramacronucleata</taxon>
        <taxon>Oligohymenophorea</taxon>
        <taxon>Hymenostomatida</taxon>
        <taxon>Tetrahymenina</taxon>
        <taxon>Tetrahymenidae</taxon>
        <taxon>Tetrahymena</taxon>
    </lineage>
</organism>
<dbReference type="RefSeq" id="XP_012655656.1">
    <property type="nucleotide sequence ID" value="XM_012800202.1"/>
</dbReference>
<keyword evidence="2" id="KW-1185">Reference proteome</keyword>
<dbReference type="GeneID" id="24437939"/>
<protein>
    <submittedName>
        <fullName evidence="1">Uncharacterized protein</fullName>
    </submittedName>
</protein>
<sequence length="92" mass="11249">MQKIFKNKKKKIREIGQLAMLFLIINNHSKDLKSIQNNSLIIFQCNLNQQMRRILLIQINQCCKYQIYIDIYIRRKKVQYEYVCKLINKQLK</sequence>
<evidence type="ECO:0000313" key="2">
    <source>
        <dbReference type="Proteomes" id="UP000009168"/>
    </source>
</evidence>
<gene>
    <name evidence="1" type="ORF">TTHERM_000237291</name>
</gene>
<dbReference type="InParanoid" id="W7XFZ3"/>
<accession>W7XFZ3</accession>
<proteinExistence type="predicted"/>
<name>W7XFZ3_TETTS</name>
<reference evidence="2" key="1">
    <citation type="journal article" date="2006" name="PLoS Biol.">
        <title>Macronuclear genome sequence of the ciliate Tetrahymena thermophila, a model eukaryote.</title>
        <authorList>
            <person name="Eisen J.A."/>
            <person name="Coyne R.S."/>
            <person name="Wu M."/>
            <person name="Wu D."/>
            <person name="Thiagarajan M."/>
            <person name="Wortman J.R."/>
            <person name="Badger J.H."/>
            <person name="Ren Q."/>
            <person name="Amedeo P."/>
            <person name="Jones K.M."/>
            <person name="Tallon L.J."/>
            <person name="Delcher A.L."/>
            <person name="Salzberg S.L."/>
            <person name="Silva J.C."/>
            <person name="Haas B.J."/>
            <person name="Majoros W.H."/>
            <person name="Farzad M."/>
            <person name="Carlton J.M."/>
            <person name="Smith R.K. Jr."/>
            <person name="Garg J."/>
            <person name="Pearlman R.E."/>
            <person name="Karrer K.M."/>
            <person name="Sun L."/>
            <person name="Manning G."/>
            <person name="Elde N.C."/>
            <person name="Turkewitz A.P."/>
            <person name="Asai D.J."/>
            <person name="Wilkes D.E."/>
            <person name="Wang Y."/>
            <person name="Cai H."/>
            <person name="Collins K."/>
            <person name="Stewart B.A."/>
            <person name="Lee S.R."/>
            <person name="Wilamowska K."/>
            <person name="Weinberg Z."/>
            <person name="Ruzzo W.L."/>
            <person name="Wloga D."/>
            <person name="Gaertig J."/>
            <person name="Frankel J."/>
            <person name="Tsao C.-C."/>
            <person name="Gorovsky M.A."/>
            <person name="Keeling P.J."/>
            <person name="Waller R.F."/>
            <person name="Patron N.J."/>
            <person name="Cherry J.M."/>
            <person name="Stover N.A."/>
            <person name="Krieger C.J."/>
            <person name="del Toro C."/>
            <person name="Ryder H.F."/>
            <person name="Williamson S.C."/>
            <person name="Barbeau R.A."/>
            <person name="Hamilton E.P."/>
            <person name="Orias E."/>
        </authorList>
    </citation>
    <scope>NUCLEOTIDE SEQUENCE [LARGE SCALE GENOMIC DNA]</scope>
    <source>
        <strain evidence="2">SB210</strain>
    </source>
</reference>